<sequence length="153" mass="17742">MRWETVKIHHVRSNNPNPYSPPISNLRLPVRRIFGIPAPTLTELGQSRSDSHRIRAKAFWTCVFHLPRFHDFSRKLFRPALWIASPCIPTDPLKALIPAFIFTTQRDRKQGRAFSTIFYTILLSTPSMQVSFDRQLLHERDFGISTVLAEATR</sequence>
<proteinExistence type="predicted"/>
<evidence type="ECO:0000313" key="2">
    <source>
        <dbReference type="Proteomes" id="UP001418222"/>
    </source>
</evidence>
<keyword evidence="2" id="KW-1185">Reference proteome</keyword>
<dbReference type="AlphaFoldDB" id="A0AAP0BHE1"/>
<comment type="caution">
    <text evidence="1">The sequence shown here is derived from an EMBL/GenBank/DDBJ whole genome shotgun (WGS) entry which is preliminary data.</text>
</comment>
<gene>
    <name evidence="1" type="ORF">KSP39_PZI011044</name>
</gene>
<dbReference type="EMBL" id="JBBWWQ010000009">
    <property type="protein sequence ID" value="KAK8938629.1"/>
    <property type="molecule type" value="Genomic_DNA"/>
</dbReference>
<accession>A0AAP0BHE1</accession>
<name>A0AAP0BHE1_9ASPA</name>
<dbReference type="Proteomes" id="UP001418222">
    <property type="component" value="Unassembled WGS sequence"/>
</dbReference>
<evidence type="ECO:0000313" key="1">
    <source>
        <dbReference type="EMBL" id="KAK8938629.1"/>
    </source>
</evidence>
<organism evidence="1 2">
    <name type="scientific">Platanthera zijinensis</name>
    <dbReference type="NCBI Taxonomy" id="2320716"/>
    <lineage>
        <taxon>Eukaryota</taxon>
        <taxon>Viridiplantae</taxon>
        <taxon>Streptophyta</taxon>
        <taxon>Embryophyta</taxon>
        <taxon>Tracheophyta</taxon>
        <taxon>Spermatophyta</taxon>
        <taxon>Magnoliopsida</taxon>
        <taxon>Liliopsida</taxon>
        <taxon>Asparagales</taxon>
        <taxon>Orchidaceae</taxon>
        <taxon>Orchidoideae</taxon>
        <taxon>Orchideae</taxon>
        <taxon>Orchidinae</taxon>
        <taxon>Platanthera</taxon>
    </lineage>
</organism>
<protein>
    <submittedName>
        <fullName evidence="1">Uncharacterized protein</fullName>
    </submittedName>
</protein>
<reference evidence="1 2" key="1">
    <citation type="journal article" date="2022" name="Nat. Plants">
        <title>Genomes of leafy and leafless Platanthera orchids illuminate the evolution of mycoheterotrophy.</title>
        <authorList>
            <person name="Li M.H."/>
            <person name="Liu K.W."/>
            <person name="Li Z."/>
            <person name="Lu H.C."/>
            <person name="Ye Q.L."/>
            <person name="Zhang D."/>
            <person name="Wang J.Y."/>
            <person name="Li Y.F."/>
            <person name="Zhong Z.M."/>
            <person name="Liu X."/>
            <person name="Yu X."/>
            <person name="Liu D.K."/>
            <person name="Tu X.D."/>
            <person name="Liu B."/>
            <person name="Hao Y."/>
            <person name="Liao X.Y."/>
            <person name="Jiang Y.T."/>
            <person name="Sun W.H."/>
            <person name="Chen J."/>
            <person name="Chen Y.Q."/>
            <person name="Ai Y."/>
            <person name="Zhai J.W."/>
            <person name="Wu S.S."/>
            <person name="Zhou Z."/>
            <person name="Hsiao Y.Y."/>
            <person name="Wu W.L."/>
            <person name="Chen Y.Y."/>
            <person name="Lin Y.F."/>
            <person name="Hsu J.L."/>
            <person name="Li C.Y."/>
            <person name="Wang Z.W."/>
            <person name="Zhao X."/>
            <person name="Zhong W.Y."/>
            <person name="Ma X.K."/>
            <person name="Ma L."/>
            <person name="Huang J."/>
            <person name="Chen G.Z."/>
            <person name="Huang M.Z."/>
            <person name="Huang L."/>
            <person name="Peng D.H."/>
            <person name="Luo Y.B."/>
            <person name="Zou S.Q."/>
            <person name="Chen S.P."/>
            <person name="Lan S."/>
            <person name="Tsai W.C."/>
            <person name="Van de Peer Y."/>
            <person name="Liu Z.J."/>
        </authorList>
    </citation>
    <scope>NUCLEOTIDE SEQUENCE [LARGE SCALE GENOMIC DNA]</scope>
    <source>
        <strain evidence="1">Lor287</strain>
    </source>
</reference>